<gene>
    <name evidence="1" type="ORF">K402DRAFT_467587</name>
</gene>
<organism evidence="1 2">
    <name type="scientific">Aulographum hederae CBS 113979</name>
    <dbReference type="NCBI Taxonomy" id="1176131"/>
    <lineage>
        <taxon>Eukaryota</taxon>
        <taxon>Fungi</taxon>
        <taxon>Dikarya</taxon>
        <taxon>Ascomycota</taxon>
        <taxon>Pezizomycotina</taxon>
        <taxon>Dothideomycetes</taxon>
        <taxon>Pleosporomycetidae</taxon>
        <taxon>Aulographales</taxon>
        <taxon>Aulographaceae</taxon>
    </lineage>
</organism>
<dbReference type="Pfam" id="PF19086">
    <property type="entry name" value="Terpene_syn_C_2"/>
    <property type="match status" value="1"/>
</dbReference>
<name>A0A6G1GKD6_9PEZI</name>
<keyword evidence="2" id="KW-1185">Reference proteome</keyword>
<evidence type="ECO:0000313" key="1">
    <source>
        <dbReference type="EMBL" id="KAF1981406.1"/>
    </source>
</evidence>
<reference evidence="1" key="1">
    <citation type="journal article" date="2020" name="Stud. Mycol.">
        <title>101 Dothideomycetes genomes: a test case for predicting lifestyles and emergence of pathogens.</title>
        <authorList>
            <person name="Haridas S."/>
            <person name="Albert R."/>
            <person name="Binder M."/>
            <person name="Bloem J."/>
            <person name="Labutti K."/>
            <person name="Salamov A."/>
            <person name="Andreopoulos B."/>
            <person name="Baker S."/>
            <person name="Barry K."/>
            <person name="Bills G."/>
            <person name="Bluhm B."/>
            <person name="Cannon C."/>
            <person name="Castanera R."/>
            <person name="Culley D."/>
            <person name="Daum C."/>
            <person name="Ezra D."/>
            <person name="Gonzalez J."/>
            <person name="Henrissat B."/>
            <person name="Kuo A."/>
            <person name="Liang C."/>
            <person name="Lipzen A."/>
            <person name="Lutzoni F."/>
            <person name="Magnuson J."/>
            <person name="Mondo S."/>
            <person name="Nolan M."/>
            <person name="Ohm R."/>
            <person name="Pangilinan J."/>
            <person name="Park H.-J."/>
            <person name="Ramirez L."/>
            <person name="Alfaro M."/>
            <person name="Sun H."/>
            <person name="Tritt A."/>
            <person name="Yoshinaga Y."/>
            <person name="Zwiers L.-H."/>
            <person name="Turgeon B."/>
            <person name="Goodwin S."/>
            <person name="Spatafora J."/>
            <person name="Crous P."/>
            <person name="Grigoriev I."/>
        </authorList>
    </citation>
    <scope>NUCLEOTIDE SEQUENCE</scope>
    <source>
        <strain evidence="1">CBS 113979</strain>
    </source>
</reference>
<evidence type="ECO:0008006" key="3">
    <source>
        <dbReference type="Google" id="ProtNLM"/>
    </source>
</evidence>
<evidence type="ECO:0000313" key="2">
    <source>
        <dbReference type="Proteomes" id="UP000800041"/>
    </source>
</evidence>
<dbReference type="Proteomes" id="UP000800041">
    <property type="component" value="Unassembled WGS sequence"/>
</dbReference>
<dbReference type="SUPFAM" id="SSF48576">
    <property type="entry name" value="Terpenoid synthases"/>
    <property type="match status" value="1"/>
</dbReference>
<dbReference type="Gene3D" id="1.10.600.10">
    <property type="entry name" value="Farnesyl Diphosphate Synthase"/>
    <property type="match status" value="1"/>
</dbReference>
<dbReference type="OrthoDB" id="1731983at2759"/>
<protein>
    <recommendedName>
        <fullName evidence="3">Terpenoid synthase</fullName>
    </recommendedName>
</protein>
<sequence length="167" mass="18851">MAAWLSVLCEVDDLLEQESRLNFVRDVLLDSTSILQGGLVDLDVKSESAHTPGEMAAASKVHQISYAFRNHVQQLLSPDLYCLFIREITEHWVGAMKESHFQKQPCPNVEHYMEIRAQTCGLPPFFTLLESCWMSSYHKRSTALQGLQGCVEIIVGIQNDLIGLEKD</sequence>
<dbReference type="EMBL" id="ML977200">
    <property type="protein sequence ID" value="KAF1981406.1"/>
    <property type="molecule type" value="Genomic_DNA"/>
</dbReference>
<proteinExistence type="predicted"/>
<dbReference type="AlphaFoldDB" id="A0A6G1GKD6"/>
<dbReference type="InterPro" id="IPR008949">
    <property type="entry name" value="Isoprenoid_synthase_dom_sf"/>
</dbReference>
<accession>A0A6G1GKD6</accession>